<feature type="transmembrane region" description="Helical" evidence="7">
    <location>
        <begin position="242"/>
        <end position="262"/>
    </location>
</feature>
<dbReference type="Gene3D" id="1.10.287.1260">
    <property type="match status" value="1"/>
</dbReference>
<dbReference type="KEGG" id="gso:PH603_04485"/>
<dbReference type="Pfam" id="PF21088">
    <property type="entry name" value="MS_channel_1st"/>
    <property type="match status" value="1"/>
</dbReference>
<dbReference type="InterPro" id="IPR011066">
    <property type="entry name" value="MscS_channel_C_sf"/>
</dbReference>
<comment type="similarity">
    <text evidence="2">Belongs to the MscS (TC 1.A.23) family.</text>
</comment>
<dbReference type="Gene3D" id="3.30.70.100">
    <property type="match status" value="1"/>
</dbReference>
<organism evidence="11 12">
    <name type="scientific">Gimibacter soli</name>
    <dbReference type="NCBI Taxonomy" id="3024400"/>
    <lineage>
        <taxon>Bacteria</taxon>
        <taxon>Pseudomonadati</taxon>
        <taxon>Pseudomonadota</taxon>
        <taxon>Alphaproteobacteria</taxon>
        <taxon>Kordiimonadales</taxon>
        <taxon>Temperatibacteraceae</taxon>
        <taxon>Gimibacter</taxon>
    </lineage>
</organism>
<dbReference type="GO" id="GO:0008381">
    <property type="term" value="F:mechanosensitive monoatomic ion channel activity"/>
    <property type="evidence" value="ECO:0007669"/>
    <property type="project" value="UniProtKB-ARBA"/>
</dbReference>
<evidence type="ECO:0000259" key="10">
    <source>
        <dbReference type="Pfam" id="PF21088"/>
    </source>
</evidence>
<feature type="domain" description="Mechanosensitive ion channel transmembrane helices 2/3" evidence="10">
    <location>
        <begin position="210"/>
        <end position="249"/>
    </location>
</feature>
<sequence>MGDDLAGLIDQAWAFARESVFKLDRIIEAAAVVAAVLLAFVLWRLARNAVMKAFGDHAFVQKLSHLQLGSVAPMALTLLLIWTAQLLLGQLIKHTYVLDLSASLIAAWVVIRIAVSVIRSREIARLVAFLAWTVAALNIVGLLTPIATVLDTAVIPLGDGGISLLDIITGITTFALLIWGALVLSRLIDGRIQAIHGVPPSARVLMSKTSRIVLLTIAVLTSLNASGINLTALAVLGGALSVGIGFGLQKVVGNFISGLILLMDRSIKPGDVIEVSGTYGIINKLAARYTSVITRDGTEYLIPNEDMITQPVVNWSHSDLLVRRRVPLQVSYESDLPLAMSLMAAAAMEEDRVLKVPEPRTLLRGFGESGVDLELRFWINDPQNGVANISSAVMMRIWDKFHAEGISFPYPHMVVDLRKEAGE</sequence>
<dbReference type="InterPro" id="IPR023408">
    <property type="entry name" value="MscS_beta-dom_sf"/>
</dbReference>
<dbReference type="InterPro" id="IPR011014">
    <property type="entry name" value="MscS_channel_TM-2"/>
</dbReference>
<keyword evidence="5 7" id="KW-1133">Transmembrane helix</keyword>
<evidence type="ECO:0000256" key="4">
    <source>
        <dbReference type="ARBA" id="ARBA00022692"/>
    </source>
</evidence>
<evidence type="ECO:0000259" key="9">
    <source>
        <dbReference type="Pfam" id="PF21082"/>
    </source>
</evidence>
<dbReference type="Pfam" id="PF00924">
    <property type="entry name" value="MS_channel_2nd"/>
    <property type="match status" value="1"/>
</dbReference>
<evidence type="ECO:0000259" key="8">
    <source>
        <dbReference type="Pfam" id="PF00924"/>
    </source>
</evidence>
<feature type="domain" description="Mechanosensitive ion channel MscS C-terminal" evidence="9">
    <location>
        <begin position="328"/>
        <end position="408"/>
    </location>
</feature>
<feature type="domain" description="Mechanosensitive ion channel MscS" evidence="8">
    <location>
        <begin position="251"/>
        <end position="317"/>
    </location>
</feature>
<keyword evidence="3" id="KW-1003">Cell membrane</keyword>
<dbReference type="PANTHER" id="PTHR30347">
    <property type="entry name" value="POTASSIUM CHANNEL RELATED"/>
    <property type="match status" value="1"/>
</dbReference>
<keyword evidence="12" id="KW-1185">Reference proteome</keyword>
<proteinExistence type="inferred from homology"/>
<evidence type="ECO:0000256" key="1">
    <source>
        <dbReference type="ARBA" id="ARBA00004651"/>
    </source>
</evidence>
<dbReference type="PANTHER" id="PTHR30347:SF1">
    <property type="entry name" value="MECHANOSENSITIVE CHANNEL MSCK"/>
    <property type="match status" value="1"/>
</dbReference>
<evidence type="ECO:0000256" key="2">
    <source>
        <dbReference type="ARBA" id="ARBA00008017"/>
    </source>
</evidence>
<evidence type="ECO:0000313" key="12">
    <source>
        <dbReference type="Proteomes" id="UP001217500"/>
    </source>
</evidence>
<dbReference type="Pfam" id="PF21082">
    <property type="entry name" value="MS_channel_3rd"/>
    <property type="match status" value="1"/>
</dbReference>
<dbReference type="AlphaFoldDB" id="A0AAE9XTN6"/>
<feature type="transmembrane region" description="Helical" evidence="7">
    <location>
        <begin position="212"/>
        <end position="236"/>
    </location>
</feature>
<dbReference type="InterPro" id="IPR010920">
    <property type="entry name" value="LSM_dom_sf"/>
</dbReference>
<dbReference type="InterPro" id="IPR049142">
    <property type="entry name" value="MS_channel_1st"/>
</dbReference>
<dbReference type="Gene3D" id="2.30.30.60">
    <property type="match status" value="1"/>
</dbReference>
<gene>
    <name evidence="11" type="ORF">PH603_04485</name>
</gene>
<feature type="transmembrane region" description="Helical" evidence="7">
    <location>
        <begin position="162"/>
        <end position="184"/>
    </location>
</feature>
<evidence type="ECO:0000256" key="7">
    <source>
        <dbReference type="SAM" id="Phobius"/>
    </source>
</evidence>
<dbReference type="SUPFAM" id="SSF82861">
    <property type="entry name" value="Mechanosensitive channel protein MscS (YggB), transmembrane region"/>
    <property type="match status" value="1"/>
</dbReference>
<feature type="transmembrane region" description="Helical" evidence="7">
    <location>
        <begin position="66"/>
        <end position="84"/>
    </location>
</feature>
<feature type="transmembrane region" description="Helical" evidence="7">
    <location>
        <begin position="26"/>
        <end position="45"/>
    </location>
</feature>
<dbReference type="EMBL" id="CP116805">
    <property type="protein sequence ID" value="WCL55015.1"/>
    <property type="molecule type" value="Genomic_DNA"/>
</dbReference>
<dbReference type="InterPro" id="IPR006685">
    <property type="entry name" value="MscS_channel_2nd"/>
</dbReference>
<protein>
    <submittedName>
        <fullName evidence="11">Mechanosensitive ion channel</fullName>
    </submittedName>
</protein>
<name>A0AAE9XTN6_9PROT</name>
<keyword evidence="6 7" id="KW-0472">Membrane</keyword>
<keyword evidence="4 7" id="KW-0812">Transmembrane</keyword>
<accession>A0AAE9XTN6</accession>
<dbReference type="Proteomes" id="UP001217500">
    <property type="component" value="Chromosome"/>
</dbReference>
<evidence type="ECO:0000256" key="3">
    <source>
        <dbReference type="ARBA" id="ARBA00022475"/>
    </source>
</evidence>
<feature type="transmembrane region" description="Helical" evidence="7">
    <location>
        <begin position="127"/>
        <end position="150"/>
    </location>
</feature>
<evidence type="ECO:0000256" key="6">
    <source>
        <dbReference type="ARBA" id="ARBA00023136"/>
    </source>
</evidence>
<evidence type="ECO:0000256" key="5">
    <source>
        <dbReference type="ARBA" id="ARBA00022989"/>
    </source>
</evidence>
<dbReference type="GO" id="GO:0005886">
    <property type="term" value="C:plasma membrane"/>
    <property type="evidence" value="ECO:0007669"/>
    <property type="project" value="UniProtKB-SubCell"/>
</dbReference>
<reference evidence="11" key="1">
    <citation type="submission" date="2023-01" db="EMBL/GenBank/DDBJ databases">
        <title>The genome sequence of Kordiimonadaceae bacterium 6D33.</title>
        <authorList>
            <person name="Liu Y."/>
        </authorList>
    </citation>
    <scope>NUCLEOTIDE SEQUENCE</scope>
    <source>
        <strain evidence="11">6D33</strain>
    </source>
</reference>
<dbReference type="InterPro" id="IPR052702">
    <property type="entry name" value="MscS-like_channel"/>
</dbReference>
<comment type="subcellular location">
    <subcellularLocation>
        <location evidence="1">Cell membrane</location>
        <topology evidence="1">Multi-pass membrane protein</topology>
    </subcellularLocation>
</comment>
<dbReference type="RefSeq" id="WP_289504766.1">
    <property type="nucleotide sequence ID" value="NZ_CP116805.1"/>
</dbReference>
<feature type="transmembrane region" description="Helical" evidence="7">
    <location>
        <begin position="96"/>
        <end position="115"/>
    </location>
</feature>
<dbReference type="SUPFAM" id="SSF82689">
    <property type="entry name" value="Mechanosensitive channel protein MscS (YggB), C-terminal domain"/>
    <property type="match status" value="1"/>
</dbReference>
<dbReference type="SUPFAM" id="SSF50182">
    <property type="entry name" value="Sm-like ribonucleoproteins"/>
    <property type="match status" value="1"/>
</dbReference>
<evidence type="ECO:0000313" key="11">
    <source>
        <dbReference type="EMBL" id="WCL55015.1"/>
    </source>
</evidence>
<dbReference type="InterPro" id="IPR049278">
    <property type="entry name" value="MS_channel_C"/>
</dbReference>